<dbReference type="Pfam" id="PF01822">
    <property type="entry name" value="WSC"/>
    <property type="match status" value="1"/>
</dbReference>
<evidence type="ECO:0000256" key="9">
    <source>
        <dbReference type="ARBA" id="ARBA00022692"/>
    </source>
</evidence>
<comment type="pathway">
    <text evidence="3">Glycan metabolism; chondroitin sulfate biosynthesis.</text>
</comment>
<keyword evidence="9" id="KW-0812">Transmembrane</keyword>
<protein>
    <recommendedName>
        <fullName evidence="6">protein xylosyltransferase</fullName>
        <ecNumber evidence="6">2.4.2.26</ecNumber>
    </recommendedName>
    <alternativeName>
        <fullName evidence="18">Peptide O-xylosyltransferase</fullName>
    </alternativeName>
</protein>
<evidence type="ECO:0000256" key="11">
    <source>
        <dbReference type="ARBA" id="ARBA00022824"/>
    </source>
</evidence>
<evidence type="ECO:0000256" key="7">
    <source>
        <dbReference type="ARBA" id="ARBA00022676"/>
    </source>
</evidence>
<keyword evidence="16" id="KW-1015">Disulfide bond</keyword>
<name>A0ABQ9FP02_TEGGR</name>
<evidence type="ECO:0000256" key="10">
    <source>
        <dbReference type="ARBA" id="ARBA00022723"/>
    </source>
</evidence>
<keyword evidence="7" id="KW-0328">Glycosyltransferase</keyword>
<dbReference type="InterPro" id="IPR043538">
    <property type="entry name" value="XYLT"/>
</dbReference>
<dbReference type="Pfam" id="PF12529">
    <property type="entry name" value="Xylo_C"/>
    <property type="match status" value="1"/>
</dbReference>
<organism evidence="21 22">
    <name type="scientific">Tegillarca granosa</name>
    <name type="common">Malaysian cockle</name>
    <name type="synonym">Anadara granosa</name>
    <dbReference type="NCBI Taxonomy" id="220873"/>
    <lineage>
        <taxon>Eukaryota</taxon>
        <taxon>Metazoa</taxon>
        <taxon>Spiralia</taxon>
        <taxon>Lophotrochozoa</taxon>
        <taxon>Mollusca</taxon>
        <taxon>Bivalvia</taxon>
        <taxon>Autobranchia</taxon>
        <taxon>Pteriomorphia</taxon>
        <taxon>Arcoida</taxon>
        <taxon>Arcoidea</taxon>
        <taxon>Arcidae</taxon>
        <taxon>Tegillarca</taxon>
    </lineage>
</organism>
<keyword evidence="22" id="KW-1185">Reference proteome</keyword>
<evidence type="ECO:0000256" key="8">
    <source>
        <dbReference type="ARBA" id="ARBA00022679"/>
    </source>
</evidence>
<accession>A0ABQ9FP02</accession>
<keyword evidence="17" id="KW-0325">Glycoprotein</keyword>
<evidence type="ECO:0000259" key="20">
    <source>
        <dbReference type="PROSITE" id="PS51212"/>
    </source>
</evidence>
<keyword evidence="8" id="KW-0808">Transferase</keyword>
<keyword evidence="12" id="KW-0735">Signal-anchor</keyword>
<dbReference type="Pfam" id="PF02485">
    <property type="entry name" value="Branch"/>
    <property type="match status" value="1"/>
</dbReference>
<dbReference type="PANTHER" id="PTHR46025:SF3">
    <property type="entry name" value="XYLOSYLTRANSFERASE OXT"/>
    <property type="match status" value="1"/>
</dbReference>
<keyword evidence="11" id="KW-0256">Endoplasmic reticulum</keyword>
<evidence type="ECO:0000256" key="18">
    <source>
        <dbReference type="ARBA" id="ARBA00042865"/>
    </source>
</evidence>
<keyword evidence="14" id="KW-0333">Golgi apparatus</keyword>
<evidence type="ECO:0000256" key="17">
    <source>
        <dbReference type="ARBA" id="ARBA00023180"/>
    </source>
</evidence>
<evidence type="ECO:0000256" key="19">
    <source>
        <dbReference type="ARBA" id="ARBA00047847"/>
    </source>
</evidence>
<evidence type="ECO:0000313" key="21">
    <source>
        <dbReference type="EMBL" id="KAJ8319024.1"/>
    </source>
</evidence>
<feature type="domain" description="WSC" evidence="20">
    <location>
        <begin position="52"/>
        <end position="145"/>
    </location>
</feature>
<evidence type="ECO:0000256" key="5">
    <source>
        <dbReference type="ARBA" id="ARBA00010195"/>
    </source>
</evidence>
<dbReference type="Proteomes" id="UP001217089">
    <property type="component" value="Unassembled WGS sequence"/>
</dbReference>
<evidence type="ECO:0000256" key="14">
    <source>
        <dbReference type="ARBA" id="ARBA00023034"/>
    </source>
</evidence>
<dbReference type="EMBL" id="JARBDR010000214">
    <property type="protein sequence ID" value="KAJ8319024.1"/>
    <property type="molecule type" value="Genomic_DNA"/>
</dbReference>
<sequence>MYVPKCHITSKEALSAISRAKSADCKQKLADTACLSLEEKLYVISLPGEHTRGHYYGCYQDSASKRDLNGHHIAYPKTNTPAYCINHCLHAGYKYAGVQFSQECWCGQSFGAVGRLPESHCNSQCPGNKSLTCGGYLSARVFSTGISEKIKTDAVLVKNASTLSTPLVRIVYVLTLNGRQVRQVARLLKHIYHRRHFYYIHVDNRQEYMYRELLPLHKKLPNVRFSKKRFATIWGGASLLQAHLYFIKELLEMKDWNWDYYINLSETDYPIKSVDDLVLFLTKYQGYVFLKSHGRDTSKFIQKQGLDQTFYECDNHLWRVGPRSLPNGIRIDGGSDWVGLHRKFCHYVTYKADSLLTGLKQMYKYTLLPAEVVDLRTMGLSFFHTILQNSHFCDKWIDNNLHLTNWRRKQGCKCQYKHIVDWCGCSPNVLKAGDIDKLMAFEKKTTFFARKFEPAVDQEIINNIDTNMFNEKYADIVGFSSYWQNDYHHLDKSTKISDAYMSFYLSFLRRGLTILNRFARSCYLKPGKLLEANLLYESDHFHGIIVMYQAQLVDQNKSVILETHFHWKQYYSVLQLDEPVGRLQSLECEVGTDFDPKELIFRNYGRLVGPYSALALRHVWGPGPNAFVISVSWIDPANVIAASYDVNVPKSTFIGSHKPQLKTPLRPGVWQVKLMYKYEVVAETSFLVVPLTIYRGRLISSSEAFLSHNGPDGLYAGKDFAEFKDVLQVNSSNEALKVAKSNGRKFGKALDDWVDTLTTEFWSYQTLCSIEDISQICPEVDICKDTTWSSRSPDPKSEIHGLNKTSGFLNTCNATRTYSKQNKTDFFRNIIMHFYILIRVYVFMSQSSNKEFFLHVLEVVVPADILNVLNVAGALLFCMKLSTKH</sequence>
<dbReference type="EC" id="2.4.2.26" evidence="6"/>
<comment type="subcellular location">
    <subcellularLocation>
        <location evidence="2">Endoplasmic reticulum membrane</location>
        <topology evidence="2">Single-pass type II membrane protein</topology>
    </subcellularLocation>
    <subcellularLocation>
        <location evidence="1">Golgi apparatus membrane</location>
        <topology evidence="1">Single-pass type II membrane protein</topology>
    </subcellularLocation>
</comment>
<reference evidence="21 22" key="1">
    <citation type="submission" date="2022-12" db="EMBL/GenBank/DDBJ databases">
        <title>Chromosome-level genome of Tegillarca granosa.</title>
        <authorList>
            <person name="Kim J."/>
        </authorList>
    </citation>
    <scope>NUCLEOTIDE SEQUENCE [LARGE SCALE GENOMIC DNA]</scope>
    <source>
        <strain evidence="21">Teg-2019</strain>
        <tissue evidence="21">Adductor muscle</tissue>
    </source>
</reference>
<keyword evidence="13" id="KW-1133">Transmembrane helix</keyword>
<evidence type="ECO:0000256" key="13">
    <source>
        <dbReference type="ARBA" id="ARBA00022989"/>
    </source>
</evidence>
<evidence type="ECO:0000256" key="12">
    <source>
        <dbReference type="ARBA" id="ARBA00022968"/>
    </source>
</evidence>
<dbReference type="InterPro" id="IPR024448">
    <property type="entry name" value="XylT_C"/>
</dbReference>
<comment type="caution">
    <text evidence="21">The sequence shown here is derived from an EMBL/GenBank/DDBJ whole genome shotgun (WGS) entry which is preliminary data.</text>
</comment>
<evidence type="ECO:0000256" key="15">
    <source>
        <dbReference type="ARBA" id="ARBA00023136"/>
    </source>
</evidence>
<dbReference type="PROSITE" id="PS51212">
    <property type="entry name" value="WSC"/>
    <property type="match status" value="1"/>
</dbReference>
<proteinExistence type="inferred from homology"/>
<keyword evidence="10" id="KW-0479">Metal-binding</keyword>
<evidence type="ECO:0000256" key="16">
    <source>
        <dbReference type="ARBA" id="ARBA00023157"/>
    </source>
</evidence>
<dbReference type="InterPro" id="IPR003406">
    <property type="entry name" value="Glyco_trans_14"/>
</dbReference>
<evidence type="ECO:0000256" key="6">
    <source>
        <dbReference type="ARBA" id="ARBA00011972"/>
    </source>
</evidence>
<dbReference type="SMART" id="SM00321">
    <property type="entry name" value="WSC"/>
    <property type="match status" value="1"/>
</dbReference>
<evidence type="ECO:0000256" key="3">
    <source>
        <dbReference type="ARBA" id="ARBA00004840"/>
    </source>
</evidence>
<evidence type="ECO:0000256" key="4">
    <source>
        <dbReference type="ARBA" id="ARBA00005093"/>
    </source>
</evidence>
<gene>
    <name evidence="21" type="ORF">KUTeg_004115</name>
</gene>
<comment type="catalytic activity">
    <reaction evidence="19">
        <text>UDP-alpha-D-xylose + L-seryl-[protein] = 3-O-(beta-D-xylosyl)-L-seryl-[protein] + UDP + H(+)</text>
        <dbReference type="Rhea" id="RHEA:50192"/>
        <dbReference type="Rhea" id="RHEA-COMP:9863"/>
        <dbReference type="Rhea" id="RHEA-COMP:12567"/>
        <dbReference type="ChEBI" id="CHEBI:15378"/>
        <dbReference type="ChEBI" id="CHEBI:29999"/>
        <dbReference type="ChEBI" id="CHEBI:57632"/>
        <dbReference type="ChEBI" id="CHEBI:58223"/>
        <dbReference type="ChEBI" id="CHEBI:132085"/>
        <dbReference type="EC" id="2.4.2.26"/>
    </reaction>
</comment>
<dbReference type="InterPro" id="IPR002889">
    <property type="entry name" value="WSC_carb-bd"/>
</dbReference>
<dbReference type="PANTHER" id="PTHR46025">
    <property type="entry name" value="XYLOSYLTRANSFERASE OXT"/>
    <property type="match status" value="1"/>
</dbReference>
<evidence type="ECO:0000313" key="22">
    <source>
        <dbReference type="Proteomes" id="UP001217089"/>
    </source>
</evidence>
<comment type="pathway">
    <text evidence="4">Glycan metabolism; heparan sulfate biosynthesis.</text>
</comment>
<evidence type="ECO:0000256" key="2">
    <source>
        <dbReference type="ARBA" id="ARBA00004648"/>
    </source>
</evidence>
<keyword evidence="15" id="KW-0472">Membrane</keyword>
<comment type="similarity">
    <text evidence="5">Belongs to the glycosyltransferase 14 family. XylT subfamily.</text>
</comment>
<evidence type="ECO:0000256" key="1">
    <source>
        <dbReference type="ARBA" id="ARBA00004323"/>
    </source>
</evidence>